<dbReference type="Gene3D" id="3.40.30.10">
    <property type="entry name" value="Glutaredoxin"/>
    <property type="match status" value="3"/>
</dbReference>
<keyword evidence="2" id="KW-0408">Iron</keyword>
<keyword evidence="3" id="KW-0411">Iron-sulfur</keyword>
<dbReference type="PANTHER" id="PTHR10293:SF73">
    <property type="entry name" value="GLUTAREDOXIN-3"/>
    <property type="match status" value="1"/>
</dbReference>
<dbReference type="PROSITE" id="PS51354">
    <property type="entry name" value="GLUTAREDOXIN_2"/>
    <property type="match status" value="2"/>
</dbReference>
<dbReference type="GO" id="GO:0046872">
    <property type="term" value="F:metal ion binding"/>
    <property type="evidence" value="ECO:0007669"/>
    <property type="project" value="UniProtKB-KW"/>
</dbReference>
<proteinExistence type="predicted"/>
<feature type="domain" description="Thioredoxin" evidence="4">
    <location>
        <begin position="1"/>
        <end position="105"/>
    </location>
</feature>
<dbReference type="PANTHER" id="PTHR10293">
    <property type="entry name" value="GLUTAREDOXIN FAMILY MEMBER"/>
    <property type="match status" value="1"/>
</dbReference>
<reference evidence="5" key="1">
    <citation type="submission" date="2014-11" db="EMBL/GenBank/DDBJ databases">
        <authorList>
            <person name="Otto D Thomas"/>
            <person name="Naeem Raeece"/>
        </authorList>
    </citation>
    <scope>NUCLEOTIDE SEQUENCE</scope>
</reference>
<dbReference type="VEuPathDB" id="CryptoDB:Cvel_1427"/>
<dbReference type="InterPro" id="IPR033658">
    <property type="entry name" value="GRX_PICOT-like"/>
</dbReference>
<dbReference type="Pfam" id="PF00462">
    <property type="entry name" value="Glutaredoxin"/>
    <property type="match status" value="2"/>
</dbReference>
<keyword evidence="1" id="KW-0479">Metal-binding</keyword>
<dbReference type="EMBL" id="CDMZ01004134">
    <property type="protein sequence ID" value="CEM48736.1"/>
    <property type="molecule type" value="Genomic_DNA"/>
</dbReference>
<evidence type="ECO:0000256" key="3">
    <source>
        <dbReference type="ARBA" id="ARBA00023014"/>
    </source>
</evidence>
<name>A0A0G4HW89_9ALVE</name>
<dbReference type="Pfam" id="PF00085">
    <property type="entry name" value="Thioredoxin"/>
    <property type="match status" value="1"/>
</dbReference>
<dbReference type="NCBIfam" id="TIGR00365">
    <property type="entry name" value="Grx4 family monothiol glutaredoxin"/>
    <property type="match status" value="1"/>
</dbReference>
<organism evidence="5">
    <name type="scientific">Chromera velia CCMP2878</name>
    <dbReference type="NCBI Taxonomy" id="1169474"/>
    <lineage>
        <taxon>Eukaryota</taxon>
        <taxon>Sar</taxon>
        <taxon>Alveolata</taxon>
        <taxon>Colpodellida</taxon>
        <taxon>Chromeraceae</taxon>
        <taxon>Chromera</taxon>
    </lineage>
</organism>
<dbReference type="InterPro" id="IPR004480">
    <property type="entry name" value="Monothiol_GRX-rel"/>
</dbReference>
<evidence type="ECO:0000259" key="4">
    <source>
        <dbReference type="PROSITE" id="PS51352"/>
    </source>
</evidence>
<dbReference type="PhylomeDB" id="A0A0G4HW89"/>
<dbReference type="GO" id="GO:0006879">
    <property type="term" value="P:intracellular iron ion homeostasis"/>
    <property type="evidence" value="ECO:0007669"/>
    <property type="project" value="TreeGrafter"/>
</dbReference>
<sequence length="353" mass="38142">MEVSTVADFSSKVLGSAEKLAVTVFFAGWHPPAKQMANMVGPLSKDFAKTCEFFLVDADKSADLMKSNKVQSIPTVLITKSGAVLAKIEGANPPALVQQLKQFSSQLEAGMLKVDSNVAAAGGPAAATAASAPEESQQQRLERLTKAASVMVFMKGSKQQPFCKFSRALMGILNEYKVDFDTFDVLMDESVRAGMKTFSNWPTFPQLYVNGEFVGGVDIVTEMHQDGSLKELMDSAGKETEAATAAVTPSLHDRLKSLVKRAPVMLFMKGDPVMPRCGFSKTIVGILQECGITFESFDILEDEDVRQGLKEFSNWPTYPQLYGNGELIGGLDIVKEIFQEGGAAALKAELGVK</sequence>
<dbReference type="PROSITE" id="PS51352">
    <property type="entry name" value="THIOREDOXIN_2"/>
    <property type="match status" value="1"/>
</dbReference>
<accession>A0A0G4HW89</accession>
<dbReference type="InterPro" id="IPR036249">
    <property type="entry name" value="Thioredoxin-like_sf"/>
</dbReference>
<dbReference type="GO" id="GO:0005829">
    <property type="term" value="C:cytosol"/>
    <property type="evidence" value="ECO:0007669"/>
    <property type="project" value="TreeGrafter"/>
</dbReference>
<dbReference type="CDD" id="cd03028">
    <property type="entry name" value="GRX_PICOT_like"/>
    <property type="match status" value="2"/>
</dbReference>
<dbReference type="SUPFAM" id="SSF52833">
    <property type="entry name" value="Thioredoxin-like"/>
    <property type="match status" value="3"/>
</dbReference>
<gene>
    <name evidence="5" type="ORF">Cvel_1427</name>
</gene>
<evidence type="ECO:0000256" key="1">
    <source>
        <dbReference type="ARBA" id="ARBA00022723"/>
    </source>
</evidence>
<dbReference type="InterPro" id="IPR013766">
    <property type="entry name" value="Thioredoxin_domain"/>
</dbReference>
<evidence type="ECO:0000256" key="2">
    <source>
        <dbReference type="ARBA" id="ARBA00023004"/>
    </source>
</evidence>
<evidence type="ECO:0000313" key="5">
    <source>
        <dbReference type="EMBL" id="CEM48736.1"/>
    </source>
</evidence>
<dbReference type="InterPro" id="IPR002109">
    <property type="entry name" value="Glutaredoxin"/>
</dbReference>
<dbReference type="AlphaFoldDB" id="A0A0G4HW89"/>
<dbReference type="FunFam" id="3.40.30.10:FF:000012">
    <property type="entry name" value="Monothiol glutaredoxin"/>
    <property type="match status" value="2"/>
</dbReference>
<protein>
    <recommendedName>
        <fullName evidence="4">Thioredoxin domain-containing protein</fullName>
    </recommendedName>
</protein>
<dbReference type="GO" id="GO:0051536">
    <property type="term" value="F:iron-sulfur cluster binding"/>
    <property type="evidence" value="ECO:0007669"/>
    <property type="project" value="UniProtKB-KW"/>
</dbReference>
<dbReference type="GO" id="GO:0005634">
    <property type="term" value="C:nucleus"/>
    <property type="evidence" value="ECO:0007669"/>
    <property type="project" value="TreeGrafter"/>
</dbReference>